<sequence length="126" mass="14077">MERTLPYDDVAWEHSDKVVGEWTNAPRKRENLQAIATLVASHHGGKPVEVKPPRSGAFNVMQYCSGVRPWQPRCDETAKARQATKTALAARIIEHSTRFAVSKDRGEKPRSRFGELLPNTGAYTSC</sequence>
<organism evidence="1 2">
    <name type="scientific">Phyllosticta citrichinensis</name>
    <dbReference type="NCBI Taxonomy" id="1130410"/>
    <lineage>
        <taxon>Eukaryota</taxon>
        <taxon>Fungi</taxon>
        <taxon>Dikarya</taxon>
        <taxon>Ascomycota</taxon>
        <taxon>Pezizomycotina</taxon>
        <taxon>Dothideomycetes</taxon>
        <taxon>Dothideomycetes incertae sedis</taxon>
        <taxon>Botryosphaeriales</taxon>
        <taxon>Phyllostictaceae</taxon>
        <taxon>Phyllosticta</taxon>
    </lineage>
</organism>
<keyword evidence="2" id="KW-1185">Reference proteome</keyword>
<accession>A0ABR1XGG0</accession>
<gene>
    <name evidence="1" type="ORF">IWX90DRAFT_82665</name>
</gene>
<protein>
    <submittedName>
        <fullName evidence="1">Uncharacterized protein</fullName>
    </submittedName>
</protein>
<dbReference type="Proteomes" id="UP001456524">
    <property type="component" value="Unassembled WGS sequence"/>
</dbReference>
<comment type="caution">
    <text evidence="1">The sequence shown here is derived from an EMBL/GenBank/DDBJ whole genome shotgun (WGS) entry which is preliminary data.</text>
</comment>
<dbReference type="EMBL" id="JBBWUH010000013">
    <property type="protein sequence ID" value="KAK8153172.1"/>
    <property type="molecule type" value="Genomic_DNA"/>
</dbReference>
<evidence type="ECO:0000313" key="1">
    <source>
        <dbReference type="EMBL" id="KAK8153172.1"/>
    </source>
</evidence>
<evidence type="ECO:0000313" key="2">
    <source>
        <dbReference type="Proteomes" id="UP001456524"/>
    </source>
</evidence>
<name>A0ABR1XGG0_9PEZI</name>
<reference evidence="1 2" key="1">
    <citation type="journal article" date="2022" name="G3 (Bethesda)">
        <title>Enemy or ally: a genomic approach to elucidate the lifestyle of Phyllosticta citrichinaensis.</title>
        <authorList>
            <person name="Buijs V.A."/>
            <person name="Groenewald J.Z."/>
            <person name="Haridas S."/>
            <person name="LaButti K.M."/>
            <person name="Lipzen A."/>
            <person name="Martin F.M."/>
            <person name="Barry K."/>
            <person name="Grigoriev I.V."/>
            <person name="Crous P.W."/>
            <person name="Seidl M.F."/>
        </authorList>
    </citation>
    <scope>NUCLEOTIDE SEQUENCE [LARGE SCALE GENOMIC DNA]</scope>
    <source>
        <strain evidence="1 2">CBS 129764</strain>
    </source>
</reference>
<proteinExistence type="predicted"/>